<accession>A0A4Z2G596</accession>
<reference evidence="2 3" key="1">
    <citation type="submission" date="2019-03" db="EMBL/GenBank/DDBJ databases">
        <title>First draft genome of Liparis tanakae, snailfish: a comprehensive survey of snailfish specific genes.</title>
        <authorList>
            <person name="Kim W."/>
            <person name="Song I."/>
            <person name="Jeong J.-H."/>
            <person name="Kim D."/>
            <person name="Kim S."/>
            <person name="Ryu S."/>
            <person name="Song J.Y."/>
            <person name="Lee S.K."/>
        </authorList>
    </citation>
    <scope>NUCLEOTIDE SEQUENCE [LARGE SCALE GENOMIC DNA]</scope>
    <source>
        <tissue evidence="2">Muscle</tissue>
    </source>
</reference>
<gene>
    <name evidence="2" type="ORF">EYF80_041525</name>
</gene>
<dbReference type="Proteomes" id="UP000314294">
    <property type="component" value="Unassembled WGS sequence"/>
</dbReference>
<dbReference type="EMBL" id="SRLO01000704">
    <property type="protein sequence ID" value="TNN48255.1"/>
    <property type="molecule type" value="Genomic_DNA"/>
</dbReference>
<feature type="compositionally biased region" description="Pro residues" evidence="1">
    <location>
        <begin position="193"/>
        <end position="214"/>
    </location>
</feature>
<protein>
    <submittedName>
        <fullName evidence="2">Uncharacterized protein</fullName>
    </submittedName>
</protein>
<sequence length="253" mass="27639">MGAAGRESFSVPDVSSLLSSWKAERENEAFPRPCFEGVVLRDENHEAKPSENNNNKTKCWCNRIKFSLTSWTHLVRSDAALLLLLVVDSESELERGRRDSLRYTRKLSVTGWFLPSKPLLGNPEEKERERVVVVAVAVRAGAAPRAALPLPLPAGRQQRQLGGADGALAQARPPGVPGVAEEGWCEGREEPRSPPPPPPADSRPPPPPPPPPPSRWCASFRLTTLSSFLSALALRDCPMLCLPELTSSSRACR</sequence>
<evidence type="ECO:0000256" key="1">
    <source>
        <dbReference type="SAM" id="MobiDB-lite"/>
    </source>
</evidence>
<feature type="region of interest" description="Disordered" evidence="1">
    <location>
        <begin position="166"/>
        <end position="215"/>
    </location>
</feature>
<comment type="caution">
    <text evidence="2">The sequence shown here is derived from an EMBL/GenBank/DDBJ whole genome shotgun (WGS) entry which is preliminary data.</text>
</comment>
<keyword evidence="3" id="KW-1185">Reference proteome</keyword>
<evidence type="ECO:0000313" key="2">
    <source>
        <dbReference type="EMBL" id="TNN48255.1"/>
    </source>
</evidence>
<name>A0A4Z2G596_9TELE</name>
<proteinExistence type="predicted"/>
<organism evidence="2 3">
    <name type="scientific">Liparis tanakae</name>
    <name type="common">Tanaka's snailfish</name>
    <dbReference type="NCBI Taxonomy" id="230148"/>
    <lineage>
        <taxon>Eukaryota</taxon>
        <taxon>Metazoa</taxon>
        <taxon>Chordata</taxon>
        <taxon>Craniata</taxon>
        <taxon>Vertebrata</taxon>
        <taxon>Euteleostomi</taxon>
        <taxon>Actinopterygii</taxon>
        <taxon>Neopterygii</taxon>
        <taxon>Teleostei</taxon>
        <taxon>Neoteleostei</taxon>
        <taxon>Acanthomorphata</taxon>
        <taxon>Eupercaria</taxon>
        <taxon>Perciformes</taxon>
        <taxon>Cottioidei</taxon>
        <taxon>Cottales</taxon>
        <taxon>Liparidae</taxon>
        <taxon>Liparis</taxon>
    </lineage>
</organism>
<dbReference type="AlphaFoldDB" id="A0A4Z2G596"/>
<evidence type="ECO:0000313" key="3">
    <source>
        <dbReference type="Proteomes" id="UP000314294"/>
    </source>
</evidence>